<keyword evidence="8" id="KW-0472">Membrane</keyword>
<dbReference type="InterPro" id="IPR001736">
    <property type="entry name" value="PLipase_D/transphosphatidylase"/>
</dbReference>
<evidence type="ECO:0000256" key="2">
    <source>
        <dbReference type="ARBA" id="ARBA00022963"/>
    </source>
</evidence>
<dbReference type="CDD" id="cd09171">
    <property type="entry name" value="PLDc_vPLD6_like"/>
    <property type="match status" value="1"/>
</dbReference>
<keyword evidence="7" id="KW-0479">Metal-binding</keyword>
<dbReference type="AlphaFoldDB" id="A0A913Y8J4"/>
<dbReference type="PANTHER" id="PTHR43856:SF1">
    <property type="entry name" value="MITOCHONDRIAL CARDIOLIPIN HYDROLASE"/>
    <property type="match status" value="1"/>
</dbReference>
<keyword evidence="8" id="KW-1133">Transmembrane helix</keyword>
<comment type="similarity">
    <text evidence="4">Belongs to the phospholipase D family. MitoPLD/Zucchini subfamily.</text>
</comment>
<dbReference type="GO" id="GO:0016042">
    <property type="term" value="P:lipid catabolic process"/>
    <property type="evidence" value="ECO:0007669"/>
    <property type="project" value="UniProtKB-KW"/>
</dbReference>
<evidence type="ECO:0000256" key="3">
    <source>
        <dbReference type="ARBA" id="ARBA00023098"/>
    </source>
</evidence>
<dbReference type="InterPro" id="IPR051406">
    <property type="entry name" value="PLD_domain"/>
</dbReference>
<dbReference type="OrthoDB" id="5205528at2759"/>
<dbReference type="EnsemblMetazoa" id="XM_021060772.2">
    <property type="protein sequence ID" value="XP_020916431.1"/>
    <property type="gene ID" value="LOC110253821"/>
</dbReference>
<dbReference type="PROSITE" id="PS50035">
    <property type="entry name" value="PLD"/>
    <property type="match status" value="1"/>
</dbReference>
<protein>
    <recommendedName>
        <fullName evidence="5">Mitochondrial cardiolipin hydrolase</fullName>
    </recommendedName>
    <alternativeName>
        <fullName evidence="6">Mitochondrial phospholipase</fullName>
    </alternativeName>
</protein>
<dbReference type="GO" id="GO:0005739">
    <property type="term" value="C:mitochondrion"/>
    <property type="evidence" value="ECO:0007669"/>
    <property type="project" value="TreeGrafter"/>
</dbReference>
<feature type="zinc finger region" description="C3H1-type" evidence="7">
    <location>
        <begin position="63"/>
        <end position="90"/>
    </location>
</feature>
<keyword evidence="8" id="KW-0812">Transmembrane</keyword>
<dbReference type="KEGG" id="epa:110253821"/>
<keyword evidence="12" id="KW-1185">Reference proteome</keyword>
<keyword evidence="2" id="KW-0442">Lipid degradation</keyword>
<dbReference type="PROSITE" id="PS50103">
    <property type="entry name" value="ZF_C3H1"/>
    <property type="match status" value="1"/>
</dbReference>
<keyword evidence="1" id="KW-0378">Hydrolase</keyword>
<dbReference type="GO" id="GO:0008270">
    <property type="term" value="F:zinc ion binding"/>
    <property type="evidence" value="ECO:0007669"/>
    <property type="project" value="UniProtKB-KW"/>
</dbReference>
<dbReference type="Pfam" id="PF13091">
    <property type="entry name" value="PLDc_2"/>
    <property type="match status" value="1"/>
</dbReference>
<proteinExistence type="inferred from homology"/>
<name>A0A913Y8J4_EXADI</name>
<dbReference type="InterPro" id="IPR025202">
    <property type="entry name" value="PLD-like_dom"/>
</dbReference>
<evidence type="ECO:0000256" key="4">
    <source>
        <dbReference type="ARBA" id="ARBA00038012"/>
    </source>
</evidence>
<keyword evidence="7" id="KW-0862">Zinc</keyword>
<reference evidence="11" key="1">
    <citation type="submission" date="2022-11" db="UniProtKB">
        <authorList>
            <consortium name="EnsemblMetazoa"/>
        </authorList>
    </citation>
    <scope>IDENTIFICATION</scope>
</reference>
<evidence type="ECO:0000256" key="1">
    <source>
        <dbReference type="ARBA" id="ARBA00022801"/>
    </source>
</evidence>
<dbReference type="GO" id="GO:0034587">
    <property type="term" value="P:piRNA processing"/>
    <property type="evidence" value="ECO:0007669"/>
    <property type="project" value="TreeGrafter"/>
</dbReference>
<feature type="domain" description="PLD phosphodiesterase" evidence="9">
    <location>
        <begin position="163"/>
        <end position="190"/>
    </location>
</feature>
<dbReference type="Proteomes" id="UP000887567">
    <property type="component" value="Unplaced"/>
</dbReference>
<dbReference type="RefSeq" id="XP_020916431.1">
    <property type="nucleotide sequence ID" value="XM_021060772.2"/>
</dbReference>
<evidence type="ECO:0000256" key="7">
    <source>
        <dbReference type="PROSITE-ProRule" id="PRU00723"/>
    </source>
</evidence>
<dbReference type="GO" id="GO:0016891">
    <property type="term" value="F:RNA endonuclease activity producing 5'-phosphomonoesters, hydrolytic mechanism"/>
    <property type="evidence" value="ECO:0007669"/>
    <property type="project" value="TreeGrafter"/>
</dbReference>
<evidence type="ECO:0000259" key="10">
    <source>
        <dbReference type="PROSITE" id="PS50103"/>
    </source>
</evidence>
<sequence length="227" mass="26009">MADEVAVCTKNIFTGNLERFIRFSCTIITLSGAAYFLYNYARSSRKSTKKQQRNKSLEVLFFPDKKLACNSFLQGFGCKRSKCPYAHEETSLSKLIKTISRAKQTLDVCVFTINCHELANAVVELHNNGVTVRVLTDDEQMGSSGSQIQKFREVGILVRHDLSSFFMHHKFAIIDDMILLNGSFNWTRQAVTGNRENVVISNDMHLVKKFKDEFEKLWVEYDPSKRS</sequence>
<evidence type="ECO:0000313" key="11">
    <source>
        <dbReference type="EnsemblMetazoa" id="XP_020916431.1"/>
    </source>
</evidence>
<organism evidence="11 12">
    <name type="scientific">Exaiptasia diaphana</name>
    <name type="common">Tropical sea anemone</name>
    <name type="synonym">Aiptasia pulchella</name>
    <dbReference type="NCBI Taxonomy" id="2652724"/>
    <lineage>
        <taxon>Eukaryota</taxon>
        <taxon>Metazoa</taxon>
        <taxon>Cnidaria</taxon>
        <taxon>Anthozoa</taxon>
        <taxon>Hexacorallia</taxon>
        <taxon>Actiniaria</taxon>
        <taxon>Aiptasiidae</taxon>
        <taxon>Exaiptasia</taxon>
    </lineage>
</organism>
<evidence type="ECO:0000313" key="12">
    <source>
        <dbReference type="Proteomes" id="UP000887567"/>
    </source>
</evidence>
<dbReference type="OMA" id="RIWEEFD"/>
<feature type="domain" description="C3H1-type" evidence="10">
    <location>
        <begin position="63"/>
        <end position="90"/>
    </location>
</feature>
<dbReference type="SUPFAM" id="SSF56024">
    <property type="entry name" value="Phospholipase D/nuclease"/>
    <property type="match status" value="1"/>
</dbReference>
<dbReference type="GeneID" id="110253821"/>
<evidence type="ECO:0000256" key="8">
    <source>
        <dbReference type="SAM" id="Phobius"/>
    </source>
</evidence>
<dbReference type="InterPro" id="IPR000571">
    <property type="entry name" value="Znf_CCCH"/>
</dbReference>
<dbReference type="PANTHER" id="PTHR43856">
    <property type="entry name" value="CARDIOLIPIN HYDROLASE"/>
    <property type="match status" value="1"/>
</dbReference>
<accession>A0A913Y8J4</accession>
<keyword evidence="7" id="KW-0863">Zinc-finger</keyword>
<evidence type="ECO:0000256" key="6">
    <source>
        <dbReference type="ARBA" id="ARBA00043167"/>
    </source>
</evidence>
<feature type="transmembrane region" description="Helical" evidence="8">
    <location>
        <begin position="20"/>
        <end position="41"/>
    </location>
</feature>
<evidence type="ECO:0000256" key="5">
    <source>
        <dbReference type="ARBA" id="ARBA00040549"/>
    </source>
</evidence>
<dbReference type="Gene3D" id="3.30.870.10">
    <property type="entry name" value="Endonuclease Chain A"/>
    <property type="match status" value="1"/>
</dbReference>
<evidence type="ECO:0000259" key="9">
    <source>
        <dbReference type="PROSITE" id="PS50035"/>
    </source>
</evidence>
<dbReference type="SMART" id="SM00155">
    <property type="entry name" value="PLDc"/>
    <property type="match status" value="1"/>
</dbReference>
<keyword evidence="3" id="KW-0443">Lipid metabolism</keyword>